<keyword evidence="1" id="KW-0472">Membrane</keyword>
<dbReference type="SUPFAM" id="SSF53448">
    <property type="entry name" value="Nucleotide-diphospho-sugar transferases"/>
    <property type="match status" value="1"/>
</dbReference>
<evidence type="ECO:0000313" key="6">
    <source>
        <dbReference type="Proteomes" id="UP000623509"/>
    </source>
</evidence>
<dbReference type="Proteomes" id="UP000623509">
    <property type="component" value="Unassembled WGS sequence"/>
</dbReference>
<dbReference type="RefSeq" id="WP_095525908.1">
    <property type="nucleotide sequence ID" value="NZ_MDUX01000083.1"/>
</dbReference>
<sequence length="484" mass="52732">MPWNITHLWRGVALLGLLLASMAHGAENARLQLQLDARLDSLIAEQSAPYELPSAASGIPLVHTPEQVVAAPLHVGLSTLWLLSSALLLLHILREWTRVLRLRMHQHPHDEPLTHALWPTISLLIPADGCSAEQTRRLDALANLGSDYPQERIHYVPMFDPADIQVALAVERLIQRTGDRVHPLPMMAGPNTTLASALHAAVNTSIGTALVILDRDIPLPTDWLRRSVTPLLDPGVGCVLTRAIARQPQGGLLERLSVMNDQADTLLATDVDALNLLMCGKARIRALRREAIKALEHPELQRAPDGAGLVLDITRLGWQSALLADIQHYRPLDTPDQIRSPRLNPALALKSMRMAALLLRPGLAPGARRQGGAAFFSSALPLIWLLCLASGIGLYFSGAPLPAGLAVLLCAATSFDPHGQPRPAFRIATAARMAGVREEIRLLPLVSLSFIDRLIESLRLLLRREPRPRAPHAEAVAVVEKGRS</sequence>
<comment type="caution">
    <text evidence="4">The sequence shown here is derived from an EMBL/GenBank/DDBJ whole genome shotgun (WGS) entry which is preliminary data.</text>
</comment>
<dbReference type="OrthoDB" id="9181419at2"/>
<feature type="signal peptide" evidence="2">
    <location>
        <begin position="1"/>
        <end position="25"/>
    </location>
</feature>
<feature type="chain" id="PRO_5012267246" description="Glycosyl transferase" evidence="2">
    <location>
        <begin position="26"/>
        <end position="484"/>
    </location>
</feature>
<dbReference type="EMBL" id="MDUX01000083">
    <property type="protein sequence ID" value="KAF7597858.1"/>
    <property type="molecule type" value="Genomic_DNA"/>
</dbReference>
<feature type="transmembrane region" description="Helical" evidence="1">
    <location>
        <begin position="73"/>
        <end position="93"/>
    </location>
</feature>
<feature type="transmembrane region" description="Helical" evidence="1">
    <location>
        <begin position="373"/>
        <end position="396"/>
    </location>
</feature>
<evidence type="ECO:0000313" key="4">
    <source>
        <dbReference type="EMBL" id="PAS91447.1"/>
    </source>
</evidence>
<evidence type="ECO:0000313" key="3">
    <source>
        <dbReference type="EMBL" id="KAF7597858.1"/>
    </source>
</evidence>
<dbReference type="Gene3D" id="3.90.550.10">
    <property type="entry name" value="Spore Coat Polysaccharide Biosynthesis Protein SpsA, Chain A"/>
    <property type="match status" value="1"/>
</dbReference>
<protein>
    <recommendedName>
        <fullName evidence="7">Glycosyl transferase</fullName>
    </recommendedName>
</protein>
<evidence type="ECO:0000256" key="2">
    <source>
        <dbReference type="SAM" id="SignalP"/>
    </source>
</evidence>
<proteinExistence type="predicted"/>
<dbReference type="AlphaFoldDB" id="A0A272EMU8"/>
<gene>
    <name evidence="3" type="ORF">BGI27_16470</name>
    <name evidence="4" type="ORF">CGU29_16425</name>
</gene>
<keyword evidence="1" id="KW-0812">Transmembrane</keyword>
<evidence type="ECO:0000313" key="5">
    <source>
        <dbReference type="Proteomes" id="UP000216107"/>
    </source>
</evidence>
<keyword evidence="2" id="KW-0732">Signal</keyword>
<evidence type="ECO:0008006" key="7">
    <source>
        <dbReference type="Google" id="ProtNLM"/>
    </source>
</evidence>
<evidence type="ECO:0000256" key="1">
    <source>
        <dbReference type="SAM" id="Phobius"/>
    </source>
</evidence>
<dbReference type="InterPro" id="IPR029044">
    <property type="entry name" value="Nucleotide-diphossugar_trans"/>
</dbReference>
<organism evidence="4 5">
    <name type="scientific">Candidatus Dactylopiibacterium carminicum</name>
    <dbReference type="NCBI Taxonomy" id="857335"/>
    <lineage>
        <taxon>Bacteria</taxon>
        <taxon>Pseudomonadati</taxon>
        <taxon>Pseudomonadota</taxon>
        <taxon>Betaproteobacteria</taxon>
        <taxon>Rhodocyclales</taxon>
        <taxon>Rhodocyclaceae</taxon>
        <taxon>Candidatus Dactylopiibacterium</taxon>
    </lineage>
</organism>
<dbReference type="Proteomes" id="UP000216107">
    <property type="component" value="Unassembled WGS sequence"/>
</dbReference>
<keyword evidence="6" id="KW-1185">Reference proteome</keyword>
<reference evidence="3 6" key="1">
    <citation type="submission" date="2016-08" db="EMBL/GenBank/DDBJ databases">
        <title>Candidatus Dactylopiibacterium carminicum genome sequence.</title>
        <authorList>
            <person name="Ramirez-Puebla S.T."/>
            <person name="Ormeno-Orrillo E."/>
            <person name="Vera-Ponce De Leon A."/>
            <person name="Luis L."/>
            <person name="Sanchez-Flores A."/>
            <person name="Monica R."/>
            <person name="Martinez-Romero E."/>
        </authorList>
    </citation>
    <scope>NUCLEOTIDE SEQUENCE [LARGE SCALE GENOMIC DNA]</scope>
    <source>
        <strain evidence="3">END1</strain>
    </source>
</reference>
<dbReference type="EMBL" id="NMRN01000085">
    <property type="protein sequence ID" value="PAS91447.1"/>
    <property type="molecule type" value="Genomic_DNA"/>
</dbReference>
<accession>A0A272EMU8</accession>
<reference evidence="4 5" key="2">
    <citation type="submission" date="2017-07" db="EMBL/GenBank/DDBJ databases">
        <title>Candidatus Dactylopiibacterium carminicum, a nitrogen-fixing symbiont of the cochineal insect Dactylopius coccus and Dactylopius opuntiae (Hemiptera: Coccoidea: Dactylopiidae).</title>
        <authorList>
            <person name="Vera A."/>
        </authorList>
    </citation>
    <scope>NUCLEOTIDE SEQUENCE [LARGE SCALE GENOMIC DNA]</scope>
    <source>
        <strain evidence="4 5">NFDCM</strain>
    </source>
</reference>
<keyword evidence="1" id="KW-1133">Transmembrane helix</keyword>
<name>A0A272EMU8_9RHOO</name>